<dbReference type="SUPFAM" id="SSF48452">
    <property type="entry name" value="TPR-like"/>
    <property type="match status" value="1"/>
</dbReference>
<dbReference type="SUPFAM" id="SSF51206">
    <property type="entry name" value="cAMP-binding domain-like"/>
    <property type="match status" value="1"/>
</dbReference>
<evidence type="ECO:0000256" key="2">
    <source>
        <dbReference type="SAM" id="MobiDB-lite"/>
    </source>
</evidence>
<feature type="compositionally biased region" description="Basic and acidic residues" evidence="2">
    <location>
        <begin position="407"/>
        <end position="428"/>
    </location>
</feature>
<feature type="region of interest" description="Disordered" evidence="2">
    <location>
        <begin position="407"/>
        <end position="435"/>
    </location>
</feature>
<protein>
    <submittedName>
        <fullName evidence="4">Uncharacterized protein</fullName>
    </submittedName>
</protein>
<sequence length="854" mass="96903">MHWALTQFTPSTNNIAPDNPWERFFAIWVILLAMGVFSSFIASISSTVNSMRLARAEEIKQKADLRQFFMDRNLSVELFGKVQGVLAKEGLFEVRKLESQVQLVETIPERYKVQLHREMYMSSLTKLGIWPKWGHKEDAQFLLTVCHHGMKEHVSMLGQDVFMPGRDCREVYIIDSGSLEYSASGEMPFECTAASATDSVLCLPALWAEWTHRGRLTANYGLCYYNGIDCEQFCSLAINFGGVLCHYLKILGILLVGAIEALDEEAIHVTDISLQTHVPLSGIVLRATQFASIQTTATALKQLRFAAVCRALKTPSSVTGRRRRRSIGFEIPRSALEEIQTIPQARSELSAASSAKWRRKVGIFAAREDKKAVQLLVQLLSPDPECSLTSKAELRARREAALKVLQEREEERQKKKQEFKQEMLKQGEHAQPGSMQWRLDSQNRETIEKWEKEEKDRWEEEVFRSFDEAAPEEEEPMKRVTNWTRDLSEEEPPKEPEPIVKAYKGGVLDTLRFWKDYTGMSASVPVRDRGRKAPPFPKAGDEEDESDPVWLKDKALAGDKLMTLGDYQGAYNAYTEALKLASNARCFANRAVAALRRSQMAGASSYLGNFEQCLEERNDCNRSIQILDFRNKARPGEISHTADPEDEKAEAHFEKALGSEGLEMEEAKQVRLDLQRVQAAKKALQEKEQVLEKALQQYDEADATSQQECAVVYANRCQDPTFVHPDQQNQGEREWLMKHNGGSVKDLPGLPDEYEWVKDSAEKNEDAWIAVKKRMSKVTIDAIKRTTAELQDVPWFAESLPALYLRNPSQIRQQIAVATEQNKAREGPSSKAIQQAEDYAQKLEEHEKASLLAE</sequence>
<feature type="transmembrane region" description="Helical" evidence="3">
    <location>
        <begin position="25"/>
        <end position="45"/>
    </location>
</feature>
<keyword evidence="5" id="KW-1185">Reference proteome</keyword>
<proteinExistence type="predicted"/>
<comment type="caution">
    <text evidence="4">The sequence shown here is derived from an EMBL/GenBank/DDBJ whole genome shotgun (WGS) entry which is preliminary data.</text>
</comment>
<dbReference type="AlphaFoldDB" id="A0A1Q9CAW4"/>
<evidence type="ECO:0000313" key="5">
    <source>
        <dbReference type="Proteomes" id="UP000186817"/>
    </source>
</evidence>
<evidence type="ECO:0000256" key="1">
    <source>
        <dbReference type="SAM" id="Coils"/>
    </source>
</evidence>
<dbReference type="InterPro" id="IPR018490">
    <property type="entry name" value="cNMP-bd_dom_sf"/>
</dbReference>
<keyword evidence="1" id="KW-0175">Coiled coil</keyword>
<dbReference type="Proteomes" id="UP000186817">
    <property type="component" value="Unassembled WGS sequence"/>
</dbReference>
<dbReference type="Gene3D" id="1.25.40.10">
    <property type="entry name" value="Tetratricopeptide repeat domain"/>
    <property type="match status" value="1"/>
</dbReference>
<gene>
    <name evidence="4" type="ORF">AK812_SmicGene39565</name>
</gene>
<keyword evidence="3" id="KW-0812">Transmembrane</keyword>
<feature type="region of interest" description="Disordered" evidence="2">
    <location>
        <begin position="525"/>
        <end position="547"/>
    </location>
</feature>
<feature type="coiled-coil region" evidence="1">
    <location>
        <begin position="667"/>
        <end position="704"/>
    </location>
</feature>
<keyword evidence="3" id="KW-1133">Transmembrane helix</keyword>
<evidence type="ECO:0000313" key="4">
    <source>
        <dbReference type="EMBL" id="OLP80066.1"/>
    </source>
</evidence>
<organism evidence="4 5">
    <name type="scientific">Symbiodinium microadriaticum</name>
    <name type="common">Dinoflagellate</name>
    <name type="synonym">Zooxanthella microadriatica</name>
    <dbReference type="NCBI Taxonomy" id="2951"/>
    <lineage>
        <taxon>Eukaryota</taxon>
        <taxon>Sar</taxon>
        <taxon>Alveolata</taxon>
        <taxon>Dinophyceae</taxon>
        <taxon>Suessiales</taxon>
        <taxon>Symbiodiniaceae</taxon>
        <taxon>Symbiodinium</taxon>
    </lineage>
</organism>
<dbReference type="OrthoDB" id="434056at2759"/>
<dbReference type="InterPro" id="IPR011990">
    <property type="entry name" value="TPR-like_helical_dom_sf"/>
</dbReference>
<dbReference type="EMBL" id="LSRX01001419">
    <property type="protein sequence ID" value="OLP80066.1"/>
    <property type="molecule type" value="Genomic_DNA"/>
</dbReference>
<reference evidence="4 5" key="1">
    <citation type="submission" date="2016-02" db="EMBL/GenBank/DDBJ databases">
        <title>Genome analysis of coral dinoflagellate symbionts highlights evolutionary adaptations to a symbiotic lifestyle.</title>
        <authorList>
            <person name="Aranda M."/>
            <person name="Li Y."/>
            <person name="Liew Y.J."/>
            <person name="Baumgarten S."/>
            <person name="Simakov O."/>
            <person name="Wilson M."/>
            <person name="Piel J."/>
            <person name="Ashoor H."/>
            <person name="Bougouffa S."/>
            <person name="Bajic V.B."/>
            <person name="Ryu T."/>
            <person name="Ravasi T."/>
            <person name="Bayer T."/>
            <person name="Micklem G."/>
            <person name="Kim H."/>
            <person name="Bhak J."/>
            <person name="Lajeunesse T.C."/>
            <person name="Voolstra C.R."/>
        </authorList>
    </citation>
    <scope>NUCLEOTIDE SEQUENCE [LARGE SCALE GENOMIC DNA]</scope>
    <source>
        <strain evidence="4 5">CCMP2467</strain>
    </source>
</reference>
<evidence type="ECO:0000256" key="3">
    <source>
        <dbReference type="SAM" id="Phobius"/>
    </source>
</evidence>
<keyword evidence="3" id="KW-0472">Membrane</keyword>
<accession>A0A1Q9CAW4</accession>
<name>A0A1Q9CAW4_SYMMI</name>